<keyword evidence="3 6" id="KW-0812">Transmembrane</keyword>
<feature type="transmembrane region" description="Helical" evidence="6">
    <location>
        <begin position="784"/>
        <end position="810"/>
    </location>
</feature>
<feature type="transmembrane region" description="Helical" evidence="6">
    <location>
        <begin position="264"/>
        <end position="288"/>
    </location>
</feature>
<dbReference type="GO" id="GO:0005886">
    <property type="term" value="C:plasma membrane"/>
    <property type="evidence" value="ECO:0007669"/>
    <property type="project" value="UniProtKB-SubCell"/>
</dbReference>
<keyword evidence="5 6" id="KW-0472">Membrane</keyword>
<evidence type="ECO:0000256" key="5">
    <source>
        <dbReference type="ARBA" id="ARBA00023136"/>
    </source>
</evidence>
<dbReference type="InterPro" id="IPR025857">
    <property type="entry name" value="MacB_PCD"/>
</dbReference>
<organism evidence="9 10">
    <name type="scientific">Candidatus Manganitrophus noduliformans</name>
    <dbReference type="NCBI Taxonomy" id="2606439"/>
    <lineage>
        <taxon>Bacteria</taxon>
        <taxon>Pseudomonadati</taxon>
        <taxon>Nitrospirota</taxon>
        <taxon>Nitrospiria</taxon>
        <taxon>Candidatus Troglogloeales</taxon>
        <taxon>Candidatus Manganitrophaceae</taxon>
        <taxon>Candidatus Manganitrophus</taxon>
    </lineage>
</organism>
<feature type="transmembrane region" description="Helical" evidence="6">
    <location>
        <begin position="309"/>
        <end position="335"/>
    </location>
</feature>
<feature type="transmembrane region" description="Helical" evidence="6">
    <location>
        <begin position="355"/>
        <end position="378"/>
    </location>
</feature>
<feature type="transmembrane region" description="Helical" evidence="6">
    <location>
        <begin position="423"/>
        <end position="443"/>
    </location>
</feature>
<dbReference type="AlphaFoldDB" id="A0A7X6DRW7"/>
<evidence type="ECO:0000256" key="4">
    <source>
        <dbReference type="ARBA" id="ARBA00022989"/>
    </source>
</evidence>
<dbReference type="PANTHER" id="PTHR30287:SF1">
    <property type="entry name" value="INNER MEMBRANE PROTEIN"/>
    <property type="match status" value="1"/>
</dbReference>
<evidence type="ECO:0000313" key="9">
    <source>
        <dbReference type="EMBL" id="NKE72210.1"/>
    </source>
</evidence>
<accession>A0A7X6DRW7</accession>
<keyword evidence="10" id="KW-1185">Reference proteome</keyword>
<evidence type="ECO:0000256" key="3">
    <source>
        <dbReference type="ARBA" id="ARBA00022692"/>
    </source>
</evidence>
<name>A0A7X6DRW7_9BACT</name>
<evidence type="ECO:0000313" key="10">
    <source>
        <dbReference type="Proteomes" id="UP000534783"/>
    </source>
</evidence>
<feature type="domain" description="ABC3 transporter permease C-terminal" evidence="7">
    <location>
        <begin position="743"/>
        <end position="857"/>
    </location>
</feature>
<sequence>MAFFIFKMIWREARGSLRHFLSFLFSIALGVGSIVAVGIIAANLEEMTFHEARNLLTADLEARLRQPLSPEGEAALADLTGQGIRLVRITEMIGMAATDPSSQDAPQGYQSQLVELKAVEPGYPFYGRFAVDPPTSDPFQDPEAAWVQEGLLIRLGLQVGDRLKLGEAAFTIKGVIRREPDRAVGTFTLGPRVMLSQEGLARTKLVQTGSRINRRILFQTPEPWNADSLKTELEERWASESVRLKTYRESQPRLGRFLENFTTYLGLVGLITLMIGGIAVASNIHAFLTERIGTIAILKSLGSPAFSVLLIYLLLAAFLGAVGSLLGVGLGVAMYQSLLGLLTRFLPPGFAFEMSFLPIFRGVAMGVGTTILFSLWPLQKVWRIAPSRVFRQEVEDSFGEPGRGREAIGENSKRFFSFFSSRSFALGLLIVLGWAGLSIWQAGSWRLGSWVIGGVASAVVLLLGATWGALRLIRIFGRPRPLIFRYGIGNLTRPGRQIMTVVLSIGIGVLILLTLLQVEKNLLANLQQNIPDDAPSLFFIDLQPDQKEPFEKIMAKWDLKKPVELTPLVRSRLFDLNGQKVSEIQVEERPDGWYFTREYVLTYQQGLPKHNTIRKGEWWEGGNPNGAVARISAEAEAARHLGIGIGSKVTFDIQGVPIEGEVTSIRDVDWGSLSTNFFFIFEPGALDGAPITYVATATTTPAEDLPIQNAVIRAFPNVTVIHLREILETIAGILREITRTVRFMALFGFAVGLIVLSGAIAATRARRLHEMTLFKTLGATRPTLLAIMAVEYGLLGLLAAAVGGLLSIGLSWGIVHFFLDLPWRFDGVSLLQGVIATLLLTLLTGFLMTYRILGQKPLAILRAE</sequence>
<dbReference type="RefSeq" id="WP_168061662.1">
    <property type="nucleotide sequence ID" value="NZ_VTOW01000003.1"/>
</dbReference>
<feature type="domain" description="ABC3 transporter permease C-terminal" evidence="7">
    <location>
        <begin position="267"/>
        <end position="385"/>
    </location>
</feature>
<dbReference type="Pfam" id="PF12704">
    <property type="entry name" value="MacB_PCD"/>
    <property type="match status" value="1"/>
</dbReference>
<dbReference type="Proteomes" id="UP000534783">
    <property type="component" value="Unassembled WGS sequence"/>
</dbReference>
<feature type="transmembrane region" description="Helical" evidence="6">
    <location>
        <begin position="830"/>
        <end position="853"/>
    </location>
</feature>
<dbReference type="PANTHER" id="PTHR30287">
    <property type="entry name" value="MEMBRANE COMPONENT OF PREDICTED ABC SUPERFAMILY METABOLITE UPTAKE TRANSPORTER"/>
    <property type="match status" value="1"/>
</dbReference>
<evidence type="ECO:0000256" key="6">
    <source>
        <dbReference type="SAM" id="Phobius"/>
    </source>
</evidence>
<reference evidence="9 10" key="1">
    <citation type="journal article" date="2020" name="Nature">
        <title>Bacterial chemolithoautotrophy via manganese oxidation.</title>
        <authorList>
            <person name="Yu H."/>
            <person name="Leadbetter J.R."/>
        </authorList>
    </citation>
    <scope>NUCLEOTIDE SEQUENCE [LARGE SCALE GENOMIC DNA]</scope>
    <source>
        <strain evidence="9 10">Mn-1</strain>
    </source>
</reference>
<keyword evidence="4 6" id="KW-1133">Transmembrane helix</keyword>
<comment type="subcellular location">
    <subcellularLocation>
        <location evidence="1">Cell membrane</location>
        <topology evidence="1">Multi-pass membrane protein</topology>
    </subcellularLocation>
</comment>
<evidence type="ECO:0000256" key="1">
    <source>
        <dbReference type="ARBA" id="ARBA00004651"/>
    </source>
</evidence>
<proteinExistence type="predicted"/>
<evidence type="ECO:0000256" key="2">
    <source>
        <dbReference type="ARBA" id="ARBA00022475"/>
    </source>
</evidence>
<evidence type="ECO:0000259" key="8">
    <source>
        <dbReference type="Pfam" id="PF12704"/>
    </source>
</evidence>
<feature type="transmembrane region" description="Helical" evidence="6">
    <location>
        <begin position="498"/>
        <end position="518"/>
    </location>
</feature>
<feature type="transmembrane region" description="Helical" evidence="6">
    <location>
        <begin position="449"/>
        <end position="470"/>
    </location>
</feature>
<dbReference type="InterPro" id="IPR038766">
    <property type="entry name" value="Membrane_comp_ABC_pdt"/>
</dbReference>
<keyword evidence="2" id="KW-1003">Cell membrane</keyword>
<dbReference type="Pfam" id="PF02687">
    <property type="entry name" value="FtsX"/>
    <property type="match status" value="2"/>
</dbReference>
<dbReference type="EMBL" id="VTOW01000003">
    <property type="protein sequence ID" value="NKE72210.1"/>
    <property type="molecule type" value="Genomic_DNA"/>
</dbReference>
<feature type="domain" description="MacB-like periplasmic core" evidence="8">
    <location>
        <begin position="24"/>
        <end position="235"/>
    </location>
</feature>
<feature type="transmembrane region" description="Helical" evidence="6">
    <location>
        <begin position="743"/>
        <end position="763"/>
    </location>
</feature>
<comment type="caution">
    <text evidence="9">The sequence shown here is derived from an EMBL/GenBank/DDBJ whole genome shotgun (WGS) entry which is preliminary data.</text>
</comment>
<dbReference type="InterPro" id="IPR003838">
    <property type="entry name" value="ABC3_permease_C"/>
</dbReference>
<gene>
    <name evidence="9" type="ORF">MNODULE_15785</name>
</gene>
<protein>
    <submittedName>
        <fullName evidence="9">FtsX-like permease family protein</fullName>
    </submittedName>
</protein>
<evidence type="ECO:0000259" key="7">
    <source>
        <dbReference type="Pfam" id="PF02687"/>
    </source>
</evidence>
<feature type="transmembrane region" description="Helical" evidence="6">
    <location>
        <begin position="20"/>
        <end position="44"/>
    </location>
</feature>